<gene>
    <name evidence="4" type="ORF">CLIB1423_07S03950</name>
</gene>
<proteinExistence type="predicted"/>
<organism evidence="4 5">
    <name type="scientific">[Candida] railenensis</name>
    <dbReference type="NCBI Taxonomy" id="45579"/>
    <lineage>
        <taxon>Eukaryota</taxon>
        <taxon>Fungi</taxon>
        <taxon>Dikarya</taxon>
        <taxon>Ascomycota</taxon>
        <taxon>Saccharomycotina</taxon>
        <taxon>Pichiomycetes</taxon>
        <taxon>Debaryomycetaceae</taxon>
        <taxon>Kurtzmaniella</taxon>
    </lineage>
</organism>
<dbReference type="SMART" id="SM00314">
    <property type="entry name" value="RA"/>
    <property type="match status" value="1"/>
</dbReference>
<dbReference type="PROSITE" id="PS50200">
    <property type="entry name" value="RA"/>
    <property type="match status" value="1"/>
</dbReference>
<feature type="compositionally biased region" description="Low complexity" evidence="1">
    <location>
        <begin position="323"/>
        <end position="357"/>
    </location>
</feature>
<dbReference type="PROSITE" id="PS50105">
    <property type="entry name" value="SAM_DOMAIN"/>
    <property type="match status" value="1"/>
</dbReference>
<evidence type="ECO:0008006" key="6">
    <source>
        <dbReference type="Google" id="ProtNLM"/>
    </source>
</evidence>
<dbReference type="Pfam" id="PF00788">
    <property type="entry name" value="RA"/>
    <property type="match status" value="1"/>
</dbReference>
<accession>A0A9P0VXL0</accession>
<feature type="compositionally biased region" description="Low complexity" evidence="1">
    <location>
        <begin position="247"/>
        <end position="280"/>
    </location>
</feature>
<dbReference type="AlphaFoldDB" id="A0A9P0VXL0"/>
<keyword evidence="5" id="KW-1185">Reference proteome</keyword>
<evidence type="ECO:0000259" key="3">
    <source>
        <dbReference type="PROSITE" id="PS50200"/>
    </source>
</evidence>
<feature type="region of interest" description="Disordered" evidence="1">
    <location>
        <begin position="487"/>
        <end position="518"/>
    </location>
</feature>
<feature type="compositionally biased region" description="Low complexity" evidence="1">
    <location>
        <begin position="366"/>
        <end position="384"/>
    </location>
</feature>
<dbReference type="Gene3D" id="3.10.20.90">
    <property type="entry name" value="Phosphatidylinositol 3-kinase Catalytic Subunit, Chain A, domain 1"/>
    <property type="match status" value="1"/>
</dbReference>
<dbReference type="InterPro" id="IPR000159">
    <property type="entry name" value="RA_dom"/>
</dbReference>
<feature type="compositionally biased region" description="Polar residues" evidence="1">
    <location>
        <begin position="487"/>
        <end position="496"/>
    </location>
</feature>
<dbReference type="Gene3D" id="1.10.150.50">
    <property type="entry name" value="Transcription Factor, Ets-1"/>
    <property type="match status" value="1"/>
</dbReference>
<dbReference type="GO" id="GO:0007165">
    <property type="term" value="P:signal transduction"/>
    <property type="evidence" value="ECO:0007669"/>
    <property type="project" value="InterPro"/>
</dbReference>
<feature type="region of interest" description="Disordered" evidence="1">
    <location>
        <begin position="247"/>
        <end position="286"/>
    </location>
</feature>
<dbReference type="EMBL" id="CAKXYY010000007">
    <property type="protein sequence ID" value="CAH2352629.1"/>
    <property type="molecule type" value="Genomic_DNA"/>
</dbReference>
<feature type="domain" description="Ras-associating" evidence="3">
    <location>
        <begin position="521"/>
        <end position="594"/>
    </location>
</feature>
<protein>
    <recommendedName>
        <fullName evidence="6">Ste50p</fullName>
    </recommendedName>
</protein>
<name>A0A9P0VXL0_9ASCO</name>
<dbReference type="SUPFAM" id="SSF47769">
    <property type="entry name" value="SAM/Pointed domain"/>
    <property type="match status" value="1"/>
</dbReference>
<reference evidence="4" key="1">
    <citation type="submission" date="2022-03" db="EMBL/GenBank/DDBJ databases">
        <authorList>
            <person name="Legras J.-L."/>
            <person name="Devillers H."/>
            <person name="Grondin C."/>
        </authorList>
    </citation>
    <scope>NUCLEOTIDE SEQUENCE</scope>
    <source>
        <strain evidence="4">CLIB 1423</strain>
    </source>
</reference>
<dbReference type="Proteomes" id="UP000837801">
    <property type="component" value="Unassembled WGS sequence"/>
</dbReference>
<dbReference type="InterPro" id="IPR013761">
    <property type="entry name" value="SAM/pointed_sf"/>
</dbReference>
<dbReference type="SMART" id="SM00454">
    <property type="entry name" value="SAM"/>
    <property type="match status" value="1"/>
</dbReference>
<dbReference type="InterPro" id="IPR029071">
    <property type="entry name" value="Ubiquitin-like_domsf"/>
</dbReference>
<dbReference type="CDD" id="cd01786">
    <property type="entry name" value="RA_STE50"/>
    <property type="match status" value="1"/>
</dbReference>
<evidence type="ECO:0000313" key="4">
    <source>
        <dbReference type="EMBL" id="CAH2352629.1"/>
    </source>
</evidence>
<dbReference type="OrthoDB" id="445896at2759"/>
<sequence>MASPVSTDSFLQWDPAQVSNFIASSIDKNIGPLFLNNNLDGSLLPYITTDHLRELGIEKLSVRLQVKKCIADLVYQHCQSSSSTSLVHDSSKGNSNADTGTNINGKAVEHVQPYASINNNFLHIESLSLALSLLRETFSKMSVEQQQVQQYQLQQQQLIQQQQLHQLQQIQQQQLELSNPPSPSQQQLDLKRLNENFNKLKSDLIPAIRLIKESKPLPTPTLDPGSTTLHALESPTFSISSSNVFNESNNSASNTSNNLTNSTTISNGPINNGSSNSNGGEKLSNTRRNSLTSTVVAAGSAIAAAVNFSGSLSNSNSIANINNSNSNNNSNSTNNNNNNNNSNNNNSNNGSASNGSTNNGGGGGASNSSSQHTLSNSNSNSSLNGGARISAYPPSSPTLASNRYSSGSILSMGTGKVISQSVVSSDQPTVARNSNFTLQKITNRINTNSGNNARPRLVETRSANNMLTKPSSRPHNSQSVSANALMTNSTSGNNAINGNGNTSPSNGNGASTAAASTEPLKQLRASSDDSCLKILQQAMKRHHIPRDDWSKYVLVICYGDKERILKLAEKPVIIFKELQELGKHPAIMLRQLAATKEKEEDVLYEDSRIGDDIPGGTL</sequence>
<comment type="caution">
    <text evidence="4">The sequence shown here is derived from an EMBL/GenBank/DDBJ whole genome shotgun (WGS) entry which is preliminary data.</text>
</comment>
<dbReference type="InterPro" id="IPR001660">
    <property type="entry name" value="SAM"/>
</dbReference>
<feature type="domain" description="SAM" evidence="2">
    <location>
        <begin position="13"/>
        <end position="76"/>
    </location>
</feature>
<dbReference type="Pfam" id="PF07647">
    <property type="entry name" value="SAM_2"/>
    <property type="match status" value="1"/>
</dbReference>
<evidence type="ECO:0000313" key="5">
    <source>
        <dbReference type="Proteomes" id="UP000837801"/>
    </source>
</evidence>
<evidence type="ECO:0000259" key="2">
    <source>
        <dbReference type="PROSITE" id="PS50105"/>
    </source>
</evidence>
<feature type="region of interest" description="Disordered" evidence="1">
    <location>
        <begin position="323"/>
        <end position="399"/>
    </location>
</feature>
<evidence type="ECO:0000256" key="1">
    <source>
        <dbReference type="SAM" id="MobiDB-lite"/>
    </source>
</evidence>
<feature type="compositionally biased region" description="Low complexity" evidence="1">
    <location>
        <begin position="497"/>
        <end position="517"/>
    </location>
</feature>
<dbReference type="SUPFAM" id="SSF54236">
    <property type="entry name" value="Ubiquitin-like"/>
    <property type="match status" value="1"/>
</dbReference>